<comment type="caution">
    <text evidence="2">The sequence shown here is derived from an EMBL/GenBank/DDBJ whole genome shotgun (WGS) entry which is preliminary data.</text>
</comment>
<accession>A0ABS3VTU7</accession>
<reference evidence="2 3" key="1">
    <citation type="submission" date="2019-12" db="EMBL/GenBank/DDBJ databases">
        <title>Whole genome sequencing of endophytic Actinobacterium Micromonospora sp. MPMI6T.</title>
        <authorList>
            <person name="Evv R."/>
            <person name="Podile A.R."/>
        </authorList>
    </citation>
    <scope>NUCLEOTIDE SEQUENCE [LARGE SCALE GENOMIC DNA]</scope>
    <source>
        <strain evidence="2 3">MPMI6</strain>
    </source>
</reference>
<evidence type="ECO:0000256" key="1">
    <source>
        <dbReference type="SAM" id="MobiDB-lite"/>
    </source>
</evidence>
<dbReference type="Proteomes" id="UP000823521">
    <property type="component" value="Unassembled WGS sequence"/>
</dbReference>
<protein>
    <submittedName>
        <fullName evidence="2">Uncharacterized protein</fullName>
    </submittedName>
</protein>
<sequence length="204" mass="23017">MKIAEPLDRTACYGILKPYLADLDESFRAAMRRWQTWLGQLDGPPTDVSPRARANTLYDFIVAEVTKRFLGKDHVRVRKERGFLVVRFHDQVAMRFKKFRGKNLKTSSGYTQQALAFAGQTLELSESSIQPMTHVVAGYLLDDLEIDISKVAVTCSLYGEHMWAPIQIFSDNVVVPSQPTADSGPRPVVRSKRTKRADEAVNES</sequence>
<name>A0ABS3VTU7_MICEH</name>
<dbReference type="RefSeq" id="WP_208814850.1">
    <property type="nucleotide sequence ID" value="NZ_WVUH01000156.1"/>
</dbReference>
<evidence type="ECO:0000313" key="3">
    <source>
        <dbReference type="Proteomes" id="UP000823521"/>
    </source>
</evidence>
<proteinExistence type="predicted"/>
<dbReference type="EMBL" id="WVUH01000156">
    <property type="protein sequence ID" value="MBO4207938.1"/>
    <property type="molecule type" value="Genomic_DNA"/>
</dbReference>
<evidence type="ECO:0000313" key="2">
    <source>
        <dbReference type="EMBL" id="MBO4207938.1"/>
    </source>
</evidence>
<keyword evidence="3" id="KW-1185">Reference proteome</keyword>
<gene>
    <name evidence="2" type="ORF">GSF22_18285</name>
</gene>
<organism evidence="2 3">
    <name type="scientific">Micromonospora echinofusca</name>
    <dbReference type="NCBI Taxonomy" id="47858"/>
    <lineage>
        <taxon>Bacteria</taxon>
        <taxon>Bacillati</taxon>
        <taxon>Actinomycetota</taxon>
        <taxon>Actinomycetes</taxon>
        <taxon>Micromonosporales</taxon>
        <taxon>Micromonosporaceae</taxon>
        <taxon>Micromonospora</taxon>
    </lineage>
</organism>
<feature type="region of interest" description="Disordered" evidence="1">
    <location>
        <begin position="178"/>
        <end position="204"/>
    </location>
</feature>